<gene>
    <name evidence="2" type="ORF">RND81_03G063500</name>
</gene>
<dbReference type="Proteomes" id="UP001443914">
    <property type="component" value="Unassembled WGS sequence"/>
</dbReference>
<dbReference type="EMBL" id="JBDFQZ010000003">
    <property type="protein sequence ID" value="KAK9740828.1"/>
    <property type="molecule type" value="Genomic_DNA"/>
</dbReference>
<evidence type="ECO:0000313" key="2">
    <source>
        <dbReference type="EMBL" id="KAK9740828.1"/>
    </source>
</evidence>
<keyword evidence="3" id="KW-1185">Reference proteome</keyword>
<evidence type="ECO:0000256" key="1">
    <source>
        <dbReference type="SAM" id="MobiDB-lite"/>
    </source>
</evidence>
<feature type="compositionally biased region" description="Basic and acidic residues" evidence="1">
    <location>
        <begin position="86"/>
        <end position="95"/>
    </location>
</feature>
<feature type="region of interest" description="Disordered" evidence="1">
    <location>
        <begin position="41"/>
        <end position="103"/>
    </location>
</feature>
<comment type="caution">
    <text evidence="2">The sequence shown here is derived from an EMBL/GenBank/DDBJ whole genome shotgun (WGS) entry which is preliminary data.</text>
</comment>
<reference evidence="2" key="1">
    <citation type="submission" date="2024-03" db="EMBL/GenBank/DDBJ databases">
        <title>WGS assembly of Saponaria officinalis var. Norfolk2.</title>
        <authorList>
            <person name="Jenkins J."/>
            <person name="Shu S."/>
            <person name="Grimwood J."/>
            <person name="Barry K."/>
            <person name="Goodstein D."/>
            <person name="Schmutz J."/>
            <person name="Leebens-Mack J."/>
            <person name="Osbourn A."/>
        </authorList>
    </citation>
    <scope>NUCLEOTIDE SEQUENCE [LARGE SCALE GENOMIC DNA]</scope>
    <source>
        <strain evidence="2">JIC</strain>
    </source>
</reference>
<sequence length="103" mass="11866">MNKTQNRLVHKQDLPTSSIINHIITYQIIYTKTQLTINHKHQIHNHSNSEKNITKTPETIIKCIPKEEDDEEDEREKRRSGGNGDGGEKGSEVGEKTWMSRSL</sequence>
<evidence type="ECO:0000313" key="3">
    <source>
        <dbReference type="Proteomes" id="UP001443914"/>
    </source>
</evidence>
<dbReference type="AlphaFoldDB" id="A0AAW1M3X6"/>
<accession>A0AAW1M3X6</accession>
<protein>
    <submittedName>
        <fullName evidence="2">Uncharacterized protein</fullName>
    </submittedName>
</protein>
<organism evidence="2 3">
    <name type="scientific">Saponaria officinalis</name>
    <name type="common">Common soapwort</name>
    <name type="synonym">Lychnis saponaria</name>
    <dbReference type="NCBI Taxonomy" id="3572"/>
    <lineage>
        <taxon>Eukaryota</taxon>
        <taxon>Viridiplantae</taxon>
        <taxon>Streptophyta</taxon>
        <taxon>Embryophyta</taxon>
        <taxon>Tracheophyta</taxon>
        <taxon>Spermatophyta</taxon>
        <taxon>Magnoliopsida</taxon>
        <taxon>eudicotyledons</taxon>
        <taxon>Gunneridae</taxon>
        <taxon>Pentapetalae</taxon>
        <taxon>Caryophyllales</taxon>
        <taxon>Caryophyllaceae</taxon>
        <taxon>Caryophylleae</taxon>
        <taxon>Saponaria</taxon>
    </lineage>
</organism>
<name>A0AAW1M3X6_SAPOF</name>
<proteinExistence type="predicted"/>